<keyword evidence="3" id="KW-0378">Hydrolase</keyword>
<name>A0A1H4J6F6_9HYPH</name>
<keyword evidence="3" id="KW-0255">Endonuclease</keyword>
<evidence type="ECO:0000313" key="3">
    <source>
        <dbReference type="EMBL" id="SEB41894.1"/>
    </source>
</evidence>
<comment type="similarity">
    <text evidence="1">Belongs to the UPF0213 family.</text>
</comment>
<dbReference type="PANTHER" id="PTHR34477:SF5">
    <property type="entry name" value="BSL5627 PROTEIN"/>
    <property type="match status" value="1"/>
</dbReference>
<keyword evidence="4" id="KW-1185">Reference proteome</keyword>
<dbReference type="Gene3D" id="3.40.1440.10">
    <property type="entry name" value="GIY-YIG endonuclease"/>
    <property type="match status" value="1"/>
</dbReference>
<dbReference type="SMART" id="SM00465">
    <property type="entry name" value="GIYc"/>
    <property type="match status" value="1"/>
</dbReference>
<protein>
    <submittedName>
        <fullName evidence="3">Putative endonuclease</fullName>
    </submittedName>
</protein>
<dbReference type="GO" id="GO:0004519">
    <property type="term" value="F:endonuclease activity"/>
    <property type="evidence" value="ECO:0007669"/>
    <property type="project" value="UniProtKB-KW"/>
</dbReference>
<feature type="domain" description="GIY-YIG" evidence="2">
    <location>
        <begin position="12"/>
        <end position="89"/>
    </location>
</feature>
<reference evidence="4" key="1">
    <citation type="submission" date="2016-10" db="EMBL/GenBank/DDBJ databases">
        <authorList>
            <person name="Varghese N."/>
            <person name="Submissions S."/>
        </authorList>
    </citation>
    <scope>NUCLEOTIDE SEQUENCE [LARGE SCALE GENOMIC DNA]</scope>
    <source>
        <strain evidence="4">ES.061</strain>
    </source>
</reference>
<evidence type="ECO:0000259" key="2">
    <source>
        <dbReference type="PROSITE" id="PS50164"/>
    </source>
</evidence>
<dbReference type="AlphaFoldDB" id="A0A1H4J6F6"/>
<dbReference type="InterPro" id="IPR000305">
    <property type="entry name" value="GIY-YIG_endonuc"/>
</dbReference>
<dbReference type="PANTHER" id="PTHR34477">
    <property type="entry name" value="UPF0213 PROTEIN YHBQ"/>
    <property type="match status" value="1"/>
</dbReference>
<evidence type="ECO:0000313" key="4">
    <source>
        <dbReference type="Proteomes" id="UP000199064"/>
    </source>
</evidence>
<evidence type="ECO:0000256" key="1">
    <source>
        <dbReference type="ARBA" id="ARBA00007435"/>
    </source>
</evidence>
<sequence length="106" mass="12833">MIRNQYVHIRCMGGYVYILASRKNGTLYTGVTSDLEQRIWEHREGITGGFTKKYGVHMLVWYRDYSDIRDAIEDEKRIKRWRRKWKLELIERINPDWDDLSSALNH</sequence>
<dbReference type="PROSITE" id="PS50164">
    <property type="entry name" value="GIY_YIG"/>
    <property type="match status" value="1"/>
</dbReference>
<dbReference type="SUPFAM" id="SSF82771">
    <property type="entry name" value="GIY-YIG endonuclease"/>
    <property type="match status" value="1"/>
</dbReference>
<dbReference type="InterPro" id="IPR035901">
    <property type="entry name" value="GIY-YIG_endonuc_sf"/>
</dbReference>
<dbReference type="InterPro" id="IPR050190">
    <property type="entry name" value="UPF0213_domain"/>
</dbReference>
<accession>A0A1H4J6F6</accession>
<gene>
    <name evidence="3" type="ORF">SAMN05216452_1058</name>
</gene>
<dbReference type="EMBL" id="FNSL01000001">
    <property type="protein sequence ID" value="SEB41894.1"/>
    <property type="molecule type" value="Genomic_DNA"/>
</dbReference>
<proteinExistence type="inferred from homology"/>
<organism evidence="3 4">
    <name type="scientific">Nitratireductor aquibiodomus</name>
    <dbReference type="NCBI Taxonomy" id="204799"/>
    <lineage>
        <taxon>Bacteria</taxon>
        <taxon>Pseudomonadati</taxon>
        <taxon>Pseudomonadota</taxon>
        <taxon>Alphaproteobacteria</taxon>
        <taxon>Hyphomicrobiales</taxon>
        <taxon>Phyllobacteriaceae</taxon>
        <taxon>Nitratireductor</taxon>
    </lineage>
</organism>
<dbReference type="Proteomes" id="UP000199064">
    <property type="component" value="Unassembled WGS sequence"/>
</dbReference>
<dbReference type="Pfam" id="PF01541">
    <property type="entry name" value="GIY-YIG"/>
    <property type="match status" value="1"/>
</dbReference>
<keyword evidence="3" id="KW-0540">Nuclease</keyword>
<dbReference type="CDD" id="cd10448">
    <property type="entry name" value="GIY-YIG_unchar_3"/>
    <property type="match status" value="1"/>
</dbReference>